<organism evidence="1 2">
    <name type="scientific">Entomortierella chlamydospora</name>
    <dbReference type="NCBI Taxonomy" id="101097"/>
    <lineage>
        <taxon>Eukaryota</taxon>
        <taxon>Fungi</taxon>
        <taxon>Fungi incertae sedis</taxon>
        <taxon>Mucoromycota</taxon>
        <taxon>Mortierellomycotina</taxon>
        <taxon>Mortierellomycetes</taxon>
        <taxon>Mortierellales</taxon>
        <taxon>Mortierellaceae</taxon>
        <taxon>Entomortierella</taxon>
    </lineage>
</organism>
<name>A0A9P6MXC7_9FUNG</name>
<evidence type="ECO:0000313" key="2">
    <source>
        <dbReference type="Proteomes" id="UP000703661"/>
    </source>
</evidence>
<dbReference type="EMBL" id="JAAAID010000461">
    <property type="protein sequence ID" value="KAG0017247.1"/>
    <property type="molecule type" value="Genomic_DNA"/>
</dbReference>
<protein>
    <submittedName>
        <fullName evidence="1">Uncharacterized protein</fullName>
    </submittedName>
</protein>
<evidence type="ECO:0000313" key="1">
    <source>
        <dbReference type="EMBL" id="KAG0017247.1"/>
    </source>
</evidence>
<gene>
    <name evidence="1" type="ORF">BGZ80_008487</name>
</gene>
<sequence>MGEYDEQNAHDKSIPALPSIQERRMQLEAFQAERALNKSLRASVRGTGRINSGPTTPMTRSVFRPTKSVADTKNSATTTNTEREYEEISTSQVIRSYRDGIDVGTQESNTRKIIQHFDALSKKSKPINHRPLGVRQHGAVNHRVEKRIPTSLSSSMRSSTVNRTQSVPDVIAADEKSAQLPIEGSLAEGRLNLNTEGNATLGWGGSAPTFNFPGTRSIRQDRPSNLTSGKRKEELYLSQARLLQWHMMNKKVALHFRNQEKSAEEQFDIIGRSILEKQTKLHSIQQRFEVEKELIELESTFGYQRDRLLEIVSGLESFKDGYENLSAALKYESNVLSIPSIDDSNLEQWLSQIQDCRTALETWLKNSKKKGELLNGIAQVMNELCGIVKSEVQELIQCMEIMRKVREVESLESSLLASSLEP</sequence>
<proteinExistence type="predicted"/>
<reference evidence="1" key="1">
    <citation type="journal article" date="2020" name="Fungal Divers.">
        <title>Resolving the Mortierellaceae phylogeny through synthesis of multi-gene phylogenetics and phylogenomics.</title>
        <authorList>
            <person name="Vandepol N."/>
            <person name="Liber J."/>
            <person name="Desiro A."/>
            <person name="Na H."/>
            <person name="Kennedy M."/>
            <person name="Barry K."/>
            <person name="Grigoriev I.V."/>
            <person name="Miller A.N."/>
            <person name="O'Donnell K."/>
            <person name="Stajich J.E."/>
            <person name="Bonito G."/>
        </authorList>
    </citation>
    <scope>NUCLEOTIDE SEQUENCE</scope>
    <source>
        <strain evidence="1">NRRL 2769</strain>
    </source>
</reference>
<accession>A0A9P6MXC7</accession>
<dbReference type="AlphaFoldDB" id="A0A9P6MXC7"/>
<dbReference type="Proteomes" id="UP000703661">
    <property type="component" value="Unassembled WGS sequence"/>
</dbReference>
<keyword evidence="2" id="KW-1185">Reference proteome</keyword>
<comment type="caution">
    <text evidence="1">The sequence shown here is derived from an EMBL/GenBank/DDBJ whole genome shotgun (WGS) entry which is preliminary data.</text>
</comment>